<accession>A0A0C3G4J2</accession>
<protein>
    <submittedName>
        <fullName evidence="1">Multicopper oxidase</fullName>
    </submittedName>
</protein>
<dbReference type="InterPro" id="IPR008972">
    <property type="entry name" value="Cupredoxin"/>
</dbReference>
<proteinExistence type="predicted"/>
<sequence>MLEEPNIVLNLSGVRKATDLLPKGSVYTLPPNKVIEVSIPAHGALGGPPSQYPIPCRYIYEQRPSMLSMSFEVRGSTACNYANPVRRDVINIGGDQNGHGADNVIIRLSLTMPVHGSSTGEHYSHIDRHLEAIGCRIRRGCR</sequence>
<evidence type="ECO:0000313" key="1">
    <source>
        <dbReference type="EMBL" id="KIM85576.1"/>
    </source>
</evidence>
<dbReference type="AlphaFoldDB" id="A0A0C3G4J2"/>
<gene>
    <name evidence="1" type="ORF">PILCRDRAFT_816775</name>
</gene>
<dbReference type="HOGENOM" id="CLU_1901264_0_0_1"/>
<dbReference type="Gene3D" id="2.60.40.420">
    <property type="entry name" value="Cupredoxins - blue copper proteins"/>
    <property type="match status" value="1"/>
</dbReference>
<organism evidence="1 2">
    <name type="scientific">Piloderma croceum (strain F 1598)</name>
    <dbReference type="NCBI Taxonomy" id="765440"/>
    <lineage>
        <taxon>Eukaryota</taxon>
        <taxon>Fungi</taxon>
        <taxon>Dikarya</taxon>
        <taxon>Basidiomycota</taxon>
        <taxon>Agaricomycotina</taxon>
        <taxon>Agaricomycetes</taxon>
        <taxon>Agaricomycetidae</taxon>
        <taxon>Atheliales</taxon>
        <taxon>Atheliaceae</taxon>
        <taxon>Piloderma</taxon>
    </lineage>
</organism>
<dbReference type="OrthoDB" id="2121828at2759"/>
<evidence type="ECO:0000313" key="2">
    <source>
        <dbReference type="Proteomes" id="UP000054166"/>
    </source>
</evidence>
<dbReference type="EMBL" id="KN832984">
    <property type="protein sequence ID" value="KIM85576.1"/>
    <property type="molecule type" value="Genomic_DNA"/>
</dbReference>
<keyword evidence="2" id="KW-1185">Reference proteome</keyword>
<dbReference type="InParanoid" id="A0A0C3G4J2"/>
<dbReference type="Proteomes" id="UP000054166">
    <property type="component" value="Unassembled WGS sequence"/>
</dbReference>
<name>A0A0C3G4J2_PILCF</name>
<dbReference type="STRING" id="765440.A0A0C3G4J2"/>
<reference evidence="1 2" key="1">
    <citation type="submission" date="2014-04" db="EMBL/GenBank/DDBJ databases">
        <authorList>
            <consortium name="DOE Joint Genome Institute"/>
            <person name="Kuo A."/>
            <person name="Tarkka M."/>
            <person name="Buscot F."/>
            <person name="Kohler A."/>
            <person name="Nagy L.G."/>
            <person name="Floudas D."/>
            <person name="Copeland A."/>
            <person name="Barry K.W."/>
            <person name="Cichocki N."/>
            <person name="Veneault-Fourrey C."/>
            <person name="LaButti K."/>
            <person name="Lindquist E.A."/>
            <person name="Lipzen A."/>
            <person name="Lundell T."/>
            <person name="Morin E."/>
            <person name="Murat C."/>
            <person name="Sun H."/>
            <person name="Tunlid A."/>
            <person name="Henrissat B."/>
            <person name="Grigoriev I.V."/>
            <person name="Hibbett D.S."/>
            <person name="Martin F."/>
            <person name="Nordberg H.P."/>
            <person name="Cantor M.N."/>
            <person name="Hua S.X."/>
        </authorList>
    </citation>
    <scope>NUCLEOTIDE SEQUENCE [LARGE SCALE GENOMIC DNA]</scope>
    <source>
        <strain evidence="1 2">F 1598</strain>
    </source>
</reference>
<reference evidence="2" key="2">
    <citation type="submission" date="2015-01" db="EMBL/GenBank/DDBJ databases">
        <title>Evolutionary Origins and Diversification of the Mycorrhizal Mutualists.</title>
        <authorList>
            <consortium name="DOE Joint Genome Institute"/>
            <consortium name="Mycorrhizal Genomics Consortium"/>
            <person name="Kohler A."/>
            <person name="Kuo A."/>
            <person name="Nagy L.G."/>
            <person name="Floudas D."/>
            <person name="Copeland A."/>
            <person name="Barry K.W."/>
            <person name="Cichocki N."/>
            <person name="Veneault-Fourrey C."/>
            <person name="LaButti K."/>
            <person name="Lindquist E.A."/>
            <person name="Lipzen A."/>
            <person name="Lundell T."/>
            <person name="Morin E."/>
            <person name="Murat C."/>
            <person name="Riley R."/>
            <person name="Ohm R."/>
            <person name="Sun H."/>
            <person name="Tunlid A."/>
            <person name="Henrissat B."/>
            <person name="Grigoriev I.V."/>
            <person name="Hibbett D.S."/>
            <person name="Martin F."/>
        </authorList>
    </citation>
    <scope>NUCLEOTIDE SEQUENCE [LARGE SCALE GENOMIC DNA]</scope>
    <source>
        <strain evidence="2">F 1598</strain>
    </source>
</reference>